<evidence type="ECO:0000256" key="1">
    <source>
        <dbReference type="SAM" id="Phobius"/>
    </source>
</evidence>
<keyword evidence="3" id="KW-1185">Reference proteome</keyword>
<feature type="transmembrane region" description="Helical" evidence="1">
    <location>
        <begin position="154"/>
        <end position="172"/>
    </location>
</feature>
<feature type="transmembrane region" description="Helical" evidence="1">
    <location>
        <begin position="347"/>
        <end position="365"/>
    </location>
</feature>
<keyword evidence="1" id="KW-1133">Transmembrane helix</keyword>
<comment type="caution">
    <text evidence="2">The sequence shown here is derived from an EMBL/GenBank/DDBJ whole genome shotgun (WGS) entry which is preliminary data.</text>
</comment>
<reference evidence="3" key="1">
    <citation type="journal article" date="2019" name="Int. J. Syst. Evol. Microbiol.">
        <title>The Global Catalogue of Microorganisms (GCM) 10K type strain sequencing project: providing services to taxonomists for standard genome sequencing and annotation.</title>
        <authorList>
            <consortium name="The Broad Institute Genomics Platform"/>
            <consortium name="The Broad Institute Genome Sequencing Center for Infectious Disease"/>
            <person name="Wu L."/>
            <person name="Ma J."/>
        </authorList>
    </citation>
    <scope>NUCLEOTIDE SEQUENCE [LARGE SCALE GENOMIC DNA]</scope>
    <source>
        <strain evidence="3">JCM 17459</strain>
    </source>
</reference>
<feature type="transmembrane region" description="Helical" evidence="1">
    <location>
        <begin position="397"/>
        <end position="418"/>
    </location>
</feature>
<feature type="transmembrane region" description="Helical" evidence="1">
    <location>
        <begin position="285"/>
        <end position="308"/>
    </location>
</feature>
<feature type="transmembrane region" description="Helical" evidence="1">
    <location>
        <begin position="371"/>
        <end position="390"/>
    </location>
</feature>
<accession>A0ABP8EQZ6</accession>
<gene>
    <name evidence="2" type="ORF">GCM10022262_05660</name>
</gene>
<dbReference type="EMBL" id="BAABBA010000002">
    <property type="protein sequence ID" value="GAA4286207.1"/>
    <property type="molecule type" value="Genomic_DNA"/>
</dbReference>
<evidence type="ECO:0000313" key="3">
    <source>
        <dbReference type="Proteomes" id="UP001499841"/>
    </source>
</evidence>
<feature type="transmembrane region" description="Helical" evidence="1">
    <location>
        <begin position="50"/>
        <end position="71"/>
    </location>
</feature>
<proteinExistence type="predicted"/>
<feature type="transmembrane region" description="Helical" evidence="1">
    <location>
        <begin position="430"/>
        <end position="451"/>
    </location>
</feature>
<feature type="transmembrane region" description="Helical" evidence="1">
    <location>
        <begin position="20"/>
        <end position="43"/>
    </location>
</feature>
<name>A0ABP8EQZ6_9MICO</name>
<feature type="transmembrane region" description="Helical" evidence="1">
    <location>
        <begin position="127"/>
        <end position="147"/>
    </location>
</feature>
<dbReference type="Proteomes" id="UP001499841">
    <property type="component" value="Unassembled WGS sequence"/>
</dbReference>
<keyword evidence="1" id="KW-0812">Transmembrane</keyword>
<sequence length="599" mass="65101">MLWYVSIGRIDVDAIADTGLVSVLPVTFFIALALLSVSFFVCVRRRAGTGWHAVHVGLLVLVLHGTVPVVYDVPRFAYVYKHLGVVDLVSRYGTVDRTIDAYNNWPGFFLLNALFREASGLPSSVGYAAWAPVFFNLLWVFLLLAAYRCLVGDGAARWMAVWVFLCGSWVGQDYLAPQALGFALYLAIVALALAYLPARAGPALHRRTGRLGDGLSGLAARLPGADRTPQPPARPPARVWDGRARLVVAVLLILFGAVVASHQLSPLLILAAVVVVVVVARRRPWWLPLVMAAMVVAWFGLVAGDFLLANSGLVGDVGQRPDEAISEGLSDLTTAPGQVRVAIVSRVLSGLVWLLGTVGLVLRLRAGHRDWTVVGLALAPLVFIVAVSYGGEMLFRVYLFSLPWVALLAGVALAALSTRSVAGVTAWGRAVVTPLLLLVLACGLVVAGYGLEKVNRIRADEVAASTWFYDNVPDASLMMLMVGNFPSRLEGNYGRFQTNSLLVEEPRYRNHTFTAADVPRLVRILEAYTRFSMEVRDVPEADAYFVLSSSQADYADLYRLATPEQVDSLEAVLASSPLFEVVYSGPDARIYRLQRVVEP</sequence>
<evidence type="ECO:0008006" key="4">
    <source>
        <dbReference type="Google" id="ProtNLM"/>
    </source>
</evidence>
<feature type="transmembrane region" description="Helical" evidence="1">
    <location>
        <begin position="246"/>
        <end position="279"/>
    </location>
</feature>
<evidence type="ECO:0000313" key="2">
    <source>
        <dbReference type="EMBL" id="GAA4286207.1"/>
    </source>
</evidence>
<keyword evidence="1" id="KW-0472">Membrane</keyword>
<organism evidence="2 3">
    <name type="scientific">Georgenia daeguensis</name>
    <dbReference type="NCBI Taxonomy" id="908355"/>
    <lineage>
        <taxon>Bacteria</taxon>
        <taxon>Bacillati</taxon>
        <taxon>Actinomycetota</taxon>
        <taxon>Actinomycetes</taxon>
        <taxon>Micrococcales</taxon>
        <taxon>Bogoriellaceae</taxon>
        <taxon>Georgenia</taxon>
    </lineage>
</organism>
<feature type="transmembrane region" description="Helical" evidence="1">
    <location>
        <begin position="178"/>
        <end position="198"/>
    </location>
</feature>
<protein>
    <recommendedName>
        <fullName evidence="4">Glycosyltransferase</fullName>
    </recommendedName>
</protein>